<name>R7N2G0_MEGEL</name>
<organism evidence="1">
    <name type="scientific">Megasphaera elsdenii CAG:570</name>
    <dbReference type="NCBI Taxonomy" id="1263087"/>
    <lineage>
        <taxon>Bacteria</taxon>
        <taxon>Bacillati</taxon>
        <taxon>Bacillota</taxon>
        <taxon>Negativicutes</taxon>
        <taxon>Veillonellales</taxon>
        <taxon>Veillonellaceae</taxon>
        <taxon>Megasphaera</taxon>
    </lineage>
</organism>
<sequence length="306" mass="34556">MPTWSEVINKLKDPVDTLQDLQKHYLNILCQYTNRTVIAYYSAFLQKPGIAGEEINDMDKNAFMQMVAGIPKEEREKGLDLILHTPGGDIAAAESLVYYLRSIFGMDIRVIVPQMAMSAGTMIALSSKEILMGKESCLGPIDPQFGGVSCYGVVKEFNQAVEDVRRNPSSAVIWANIISKYHPTFLGDCQNAIEWGKKIVTQWLITNMFSTKENREILANHVVSELSNHETTFAHNRHIHVAELQELGINVKELEKSPKLQKEDCVDLQDCILTLHHIYMQFLASTHVLKIVESKYDSMVINMHSS</sequence>
<reference evidence="1" key="1">
    <citation type="submission" date="2012-11" db="EMBL/GenBank/DDBJ databases">
        <title>Dependencies among metagenomic species, viruses, plasmids and units of genetic variation.</title>
        <authorList>
            <person name="Nielsen H.B."/>
            <person name="Almeida M."/>
            <person name="Juncker A.S."/>
            <person name="Rasmussen S."/>
            <person name="Li J."/>
            <person name="Sunagawa S."/>
            <person name="Plichta D."/>
            <person name="Gautier L."/>
            <person name="Le Chatelier E."/>
            <person name="Peletier E."/>
            <person name="Bonde I."/>
            <person name="Nielsen T."/>
            <person name="Manichanh C."/>
            <person name="Arumugam M."/>
            <person name="Batto J."/>
            <person name="Santos M.B.Q.D."/>
            <person name="Blom N."/>
            <person name="Borruel N."/>
            <person name="Burgdorf K.S."/>
            <person name="Boumezbeur F."/>
            <person name="Casellas F."/>
            <person name="Dore J."/>
            <person name="Guarner F."/>
            <person name="Hansen T."/>
            <person name="Hildebrand F."/>
            <person name="Kaas R.S."/>
            <person name="Kennedy S."/>
            <person name="Kristiansen K."/>
            <person name="Kultima J.R."/>
            <person name="Leonard P."/>
            <person name="Levenez F."/>
            <person name="Lund O."/>
            <person name="Moumen B."/>
            <person name="Le Paslier D."/>
            <person name="Pons N."/>
            <person name="Pedersen O."/>
            <person name="Prifti E."/>
            <person name="Qin J."/>
            <person name="Raes J."/>
            <person name="Tap J."/>
            <person name="Tims S."/>
            <person name="Ussery D.W."/>
            <person name="Yamada T."/>
            <person name="MetaHit consortium"/>
            <person name="Renault P."/>
            <person name="Sicheritz-Ponten T."/>
            <person name="Bork P."/>
            <person name="Wang J."/>
            <person name="Brunak S."/>
            <person name="Ehrlich S.D."/>
        </authorList>
    </citation>
    <scope>NUCLEOTIDE SEQUENCE [LARGE SCALE GENOMIC DNA]</scope>
</reference>
<dbReference type="PANTHER" id="PTHR35984">
    <property type="entry name" value="PERIPLASMIC SERINE PROTEASE"/>
    <property type="match status" value="1"/>
</dbReference>
<dbReference type="GO" id="GO:0008233">
    <property type="term" value="F:peptidase activity"/>
    <property type="evidence" value="ECO:0007669"/>
    <property type="project" value="UniProtKB-KW"/>
</dbReference>
<protein>
    <submittedName>
        <fullName evidence="1">S24 family serine protease</fullName>
    </submittedName>
</protein>
<dbReference type="SUPFAM" id="SSF52096">
    <property type="entry name" value="ClpP/crotonase"/>
    <property type="match status" value="1"/>
</dbReference>
<keyword evidence="1" id="KW-0378">Hydrolase</keyword>
<dbReference type="Pfam" id="PF01972">
    <property type="entry name" value="SDH_protease"/>
    <property type="match status" value="1"/>
</dbReference>
<dbReference type="Gene3D" id="3.90.226.10">
    <property type="entry name" value="2-enoyl-CoA Hydratase, Chain A, domain 1"/>
    <property type="match status" value="1"/>
</dbReference>
<evidence type="ECO:0000313" key="1">
    <source>
        <dbReference type="EMBL" id="CDF06263.1"/>
    </source>
</evidence>
<dbReference type="PANTHER" id="PTHR35984:SF1">
    <property type="entry name" value="PERIPLASMIC SERINE PROTEASE"/>
    <property type="match status" value="1"/>
</dbReference>
<dbReference type="EMBL" id="CBKE010000416">
    <property type="protein sequence ID" value="CDF06263.1"/>
    <property type="molecule type" value="Genomic_DNA"/>
</dbReference>
<dbReference type="GO" id="GO:0006508">
    <property type="term" value="P:proteolysis"/>
    <property type="evidence" value="ECO:0007669"/>
    <property type="project" value="UniProtKB-KW"/>
</dbReference>
<gene>
    <name evidence="1" type="ORF">BN715_00385</name>
</gene>
<proteinExistence type="predicted"/>
<dbReference type="AlphaFoldDB" id="R7N2G0"/>
<dbReference type="InterPro" id="IPR002825">
    <property type="entry name" value="Pept_S49_ser-pept_pro"/>
</dbReference>
<dbReference type="Proteomes" id="UP000017908">
    <property type="component" value="Unassembled WGS sequence"/>
</dbReference>
<dbReference type="InterPro" id="IPR029045">
    <property type="entry name" value="ClpP/crotonase-like_dom_sf"/>
</dbReference>
<dbReference type="GO" id="GO:0016020">
    <property type="term" value="C:membrane"/>
    <property type="evidence" value="ECO:0007669"/>
    <property type="project" value="InterPro"/>
</dbReference>
<accession>R7N2G0</accession>
<comment type="caution">
    <text evidence="1">The sequence shown here is derived from an EMBL/GenBank/DDBJ whole genome shotgun (WGS) entry which is preliminary data.</text>
</comment>
<keyword evidence="1" id="KW-0645">Protease</keyword>